<accession>A0A6S7LIF0</accession>
<dbReference type="InterPro" id="IPR011042">
    <property type="entry name" value="6-blade_b-propeller_TolB-like"/>
</dbReference>
<dbReference type="Gene3D" id="2.120.10.30">
    <property type="entry name" value="TolB, C-terminal domain"/>
    <property type="match status" value="2"/>
</dbReference>
<dbReference type="PANTHER" id="PTHR24104:SF25">
    <property type="entry name" value="PROTEIN LIN-41"/>
    <property type="match status" value="1"/>
</dbReference>
<dbReference type="Gene3D" id="2.60.40.10">
    <property type="entry name" value="Immunoglobulins"/>
    <property type="match status" value="1"/>
</dbReference>
<organism evidence="2 3">
    <name type="scientific">Paramuricea clavata</name>
    <name type="common">Red gorgonian</name>
    <name type="synonym">Violescent sea-whip</name>
    <dbReference type="NCBI Taxonomy" id="317549"/>
    <lineage>
        <taxon>Eukaryota</taxon>
        <taxon>Metazoa</taxon>
        <taxon>Cnidaria</taxon>
        <taxon>Anthozoa</taxon>
        <taxon>Octocorallia</taxon>
        <taxon>Malacalcyonacea</taxon>
        <taxon>Plexauridae</taxon>
        <taxon>Paramuricea</taxon>
    </lineage>
</organism>
<dbReference type="InterPro" id="IPR013783">
    <property type="entry name" value="Ig-like_fold"/>
</dbReference>
<dbReference type="Pfam" id="PF17170">
    <property type="entry name" value="DUF5128"/>
    <property type="match status" value="1"/>
</dbReference>
<dbReference type="Gene3D" id="2.40.10.500">
    <property type="match status" value="1"/>
</dbReference>
<evidence type="ECO:0000313" key="3">
    <source>
        <dbReference type="Proteomes" id="UP001152795"/>
    </source>
</evidence>
<evidence type="ECO:0000313" key="2">
    <source>
        <dbReference type="EMBL" id="CAB4032499.1"/>
    </source>
</evidence>
<dbReference type="EMBL" id="CACRXK020018451">
    <property type="protein sequence ID" value="CAB4032499.1"/>
    <property type="molecule type" value="Genomic_DNA"/>
</dbReference>
<dbReference type="Proteomes" id="UP001152795">
    <property type="component" value="Unassembled WGS sequence"/>
</dbReference>
<keyword evidence="3" id="KW-1185">Reference proteome</keyword>
<dbReference type="SUPFAM" id="SSF81296">
    <property type="entry name" value="E set domains"/>
    <property type="match status" value="1"/>
</dbReference>
<dbReference type="GO" id="GO:0000209">
    <property type="term" value="P:protein polyubiquitination"/>
    <property type="evidence" value="ECO:0007669"/>
    <property type="project" value="TreeGrafter"/>
</dbReference>
<name>A0A6S7LIF0_PARCT</name>
<gene>
    <name evidence="2" type="ORF">PACLA_8A014391</name>
</gene>
<sequence>VFDVGKDVEVIIQSSNRRRGPPSSPDLKLFQAKVLTPKQTVIKAKLQLRDDGSISVHFTSYIPGRHRLAVQVEGNSLRGSPRTLEIKGEPDYSTGTTLLQKLPTNLLEGILNSLCVRPDSGGNMYVLDEGVIRVFDADFNPLHTIDLLDMTKKPWNFTINSEGRIIVSDTSSHKLFVFNTDGTFLHEIGSEGKGHGELKTPLGVTADSYDNIAVCDAGNYRIQLFNPDTSFKCSFGDEQDGETIFPVSIQFNSQGQIIVAESSLWFSNYRPLPVPPGGFDAANAVECVKIFSRDGQVLQKFGEPGEGRGQFWAPISLAVDHWDHIWVADFTYGSIQVFDEKGNLKGVFASEEKDKGAGWLSTMTAASNGAVLYMSAPL</sequence>
<proteinExistence type="predicted"/>
<dbReference type="GO" id="GO:0008270">
    <property type="term" value="F:zinc ion binding"/>
    <property type="evidence" value="ECO:0007669"/>
    <property type="project" value="UniProtKB-KW"/>
</dbReference>
<dbReference type="GO" id="GO:0043161">
    <property type="term" value="P:proteasome-mediated ubiquitin-dependent protein catabolic process"/>
    <property type="evidence" value="ECO:0007669"/>
    <property type="project" value="TreeGrafter"/>
</dbReference>
<dbReference type="GO" id="GO:0061630">
    <property type="term" value="F:ubiquitin protein ligase activity"/>
    <property type="evidence" value="ECO:0007669"/>
    <property type="project" value="TreeGrafter"/>
</dbReference>
<keyword evidence="1" id="KW-0677">Repeat</keyword>
<dbReference type="OrthoDB" id="5913498at2759"/>
<protein>
    <submittedName>
        <fullName evidence="2">Uncharacterized protein</fullName>
    </submittedName>
</protein>
<dbReference type="InterPro" id="IPR050952">
    <property type="entry name" value="TRIM-NHL_E3_ligases"/>
</dbReference>
<reference evidence="2" key="1">
    <citation type="submission" date="2020-04" db="EMBL/GenBank/DDBJ databases">
        <authorList>
            <person name="Alioto T."/>
            <person name="Alioto T."/>
            <person name="Gomez Garrido J."/>
        </authorList>
    </citation>
    <scope>NUCLEOTIDE SEQUENCE</scope>
    <source>
        <strain evidence="2">A484AB</strain>
    </source>
</reference>
<dbReference type="AlphaFoldDB" id="A0A6S7LIF0"/>
<evidence type="ECO:0000256" key="1">
    <source>
        <dbReference type="ARBA" id="ARBA00022737"/>
    </source>
</evidence>
<dbReference type="InterPro" id="IPR014756">
    <property type="entry name" value="Ig_E-set"/>
</dbReference>
<dbReference type="InterPro" id="IPR017868">
    <property type="entry name" value="Filamin/ABP280_repeat-like"/>
</dbReference>
<dbReference type="Pfam" id="PF00630">
    <property type="entry name" value="Filamin"/>
    <property type="match status" value="1"/>
</dbReference>
<dbReference type="InterPro" id="IPR001258">
    <property type="entry name" value="NHL_repeat"/>
</dbReference>
<dbReference type="PROSITE" id="PS51125">
    <property type="entry name" value="NHL"/>
    <property type="match status" value="2"/>
</dbReference>
<comment type="caution">
    <text evidence="2">The sequence shown here is derived from an EMBL/GenBank/DDBJ whole genome shotgun (WGS) entry which is preliminary data.</text>
</comment>
<feature type="non-terminal residue" evidence="2">
    <location>
        <position position="1"/>
    </location>
</feature>
<dbReference type="SUPFAM" id="SSF101898">
    <property type="entry name" value="NHL repeat"/>
    <property type="match status" value="1"/>
</dbReference>
<dbReference type="PANTHER" id="PTHR24104">
    <property type="entry name" value="E3 UBIQUITIN-PROTEIN LIGASE NHLRC1-RELATED"/>
    <property type="match status" value="1"/>
</dbReference>
<dbReference type="CDD" id="cd05819">
    <property type="entry name" value="NHL"/>
    <property type="match status" value="1"/>
</dbReference>
<dbReference type="PROSITE" id="PS50194">
    <property type="entry name" value="FILAMIN_REPEAT"/>
    <property type="match status" value="1"/>
</dbReference>